<dbReference type="EMBL" id="LR778301">
    <property type="protein sequence ID" value="CAB1369607.1"/>
    <property type="molecule type" value="Genomic_DNA"/>
</dbReference>
<reference evidence="1 2" key="1">
    <citation type="submission" date="2020-03" db="EMBL/GenBank/DDBJ databases">
        <authorList>
            <consortium name="Genoscope - CEA"/>
            <person name="William W."/>
        </authorList>
    </citation>
    <scope>NUCLEOTIDE SEQUENCE [LARGE SCALE GENOMIC DNA]</scope>
    <source>
        <strain evidence="2">DSM 16959</strain>
    </source>
</reference>
<evidence type="ECO:0000313" key="1">
    <source>
        <dbReference type="EMBL" id="CAB1369607.1"/>
    </source>
</evidence>
<dbReference type="KEGG" id="doe:DENOEST_2442"/>
<proteinExistence type="predicted"/>
<gene>
    <name evidence="1" type="ORF">DENOEST_2442</name>
</gene>
<dbReference type="Proteomes" id="UP000515733">
    <property type="component" value="Chromosome"/>
</dbReference>
<evidence type="ECO:0000313" key="2">
    <source>
        <dbReference type="Proteomes" id="UP000515733"/>
    </source>
</evidence>
<accession>A0A6S6XYY9</accession>
<name>A0A6S6XYY9_9PROT</name>
<dbReference type="AlphaFoldDB" id="A0A6S6XYY9"/>
<keyword evidence="2" id="KW-1185">Reference proteome</keyword>
<sequence>MLVGHSKYGAYFVNRDWLNYTLRGTATLKQIAGKVISGCKIISNPLTIDHRPQYLHNATDHA</sequence>
<protein>
    <submittedName>
        <fullName evidence="1">Uncharacterized protein</fullName>
    </submittedName>
</protein>
<organism evidence="1 2">
    <name type="scientific">Denitratisoma oestradiolicum</name>
    <dbReference type="NCBI Taxonomy" id="311182"/>
    <lineage>
        <taxon>Bacteria</taxon>
        <taxon>Pseudomonadati</taxon>
        <taxon>Pseudomonadota</taxon>
        <taxon>Betaproteobacteria</taxon>
        <taxon>Nitrosomonadales</taxon>
        <taxon>Sterolibacteriaceae</taxon>
        <taxon>Denitratisoma</taxon>
    </lineage>
</organism>